<protein>
    <submittedName>
        <fullName evidence="1">Uncharacterized protein</fullName>
    </submittedName>
</protein>
<gene>
    <name evidence="1" type="ORF">AXF42_Ash016664</name>
</gene>
<sequence>MAIRIVEQYQPKEIKRSRIRDRDQETHTGVRRDLLLLLLLLLEALYKPSGLSFDFS</sequence>
<dbReference type="EMBL" id="KZ452038">
    <property type="protein sequence ID" value="PKA49475.1"/>
    <property type="molecule type" value="Genomic_DNA"/>
</dbReference>
<name>A0A2I0A1R1_9ASPA</name>
<reference evidence="1 2" key="1">
    <citation type="journal article" date="2017" name="Nature">
        <title>The Apostasia genome and the evolution of orchids.</title>
        <authorList>
            <person name="Zhang G.Q."/>
            <person name="Liu K.W."/>
            <person name="Li Z."/>
            <person name="Lohaus R."/>
            <person name="Hsiao Y.Y."/>
            <person name="Niu S.C."/>
            <person name="Wang J.Y."/>
            <person name="Lin Y.C."/>
            <person name="Xu Q."/>
            <person name="Chen L.J."/>
            <person name="Yoshida K."/>
            <person name="Fujiwara S."/>
            <person name="Wang Z.W."/>
            <person name="Zhang Y.Q."/>
            <person name="Mitsuda N."/>
            <person name="Wang M."/>
            <person name="Liu G.H."/>
            <person name="Pecoraro L."/>
            <person name="Huang H.X."/>
            <person name="Xiao X.J."/>
            <person name="Lin M."/>
            <person name="Wu X.Y."/>
            <person name="Wu W.L."/>
            <person name="Chen Y.Y."/>
            <person name="Chang S.B."/>
            <person name="Sakamoto S."/>
            <person name="Ohme-Takagi M."/>
            <person name="Yagi M."/>
            <person name="Zeng S.J."/>
            <person name="Shen C.Y."/>
            <person name="Yeh C.M."/>
            <person name="Luo Y.B."/>
            <person name="Tsai W.C."/>
            <person name="Van de Peer Y."/>
            <person name="Liu Z.J."/>
        </authorList>
    </citation>
    <scope>NUCLEOTIDE SEQUENCE [LARGE SCALE GENOMIC DNA]</scope>
    <source>
        <strain evidence="2">cv. Shenzhen</strain>
        <tissue evidence="1">Stem</tissue>
    </source>
</reference>
<dbReference type="AlphaFoldDB" id="A0A2I0A1R1"/>
<accession>A0A2I0A1R1</accession>
<organism evidence="1 2">
    <name type="scientific">Apostasia shenzhenica</name>
    <dbReference type="NCBI Taxonomy" id="1088818"/>
    <lineage>
        <taxon>Eukaryota</taxon>
        <taxon>Viridiplantae</taxon>
        <taxon>Streptophyta</taxon>
        <taxon>Embryophyta</taxon>
        <taxon>Tracheophyta</taxon>
        <taxon>Spermatophyta</taxon>
        <taxon>Magnoliopsida</taxon>
        <taxon>Liliopsida</taxon>
        <taxon>Asparagales</taxon>
        <taxon>Orchidaceae</taxon>
        <taxon>Apostasioideae</taxon>
        <taxon>Apostasia</taxon>
    </lineage>
</organism>
<keyword evidence="2" id="KW-1185">Reference proteome</keyword>
<evidence type="ECO:0000313" key="1">
    <source>
        <dbReference type="EMBL" id="PKA49475.1"/>
    </source>
</evidence>
<evidence type="ECO:0000313" key="2">
    <source>
        <dbReference type="Proteomes" id="UP000236161"/>
    </source>
</evidence>
<proteinExistence type="predicted"/>
<dbReference type="Proteomes" id="UP000236161">
    <property type="component" value="Unassembled WGS sequence"/>
</dbReference>